<evidence type="ECO:0000313" key="5">
    <source>
        <dbReference type="EMBL" id="KAJ7340482.1"/>
    </source>
</evidence>
<keyword evidence="2" id="KW-0238">DNA-binding</keyword>
<dbReference type="InterPro" id="IPR013824">
    <property type="entry name" value="Topo_IA_cen_sub1"/>
</dbReference>
<comment type="caution">
    <text evidence="5">The sequence shown here is derived from an EMBL/GenBank/DDBJ whole genome shotgun (WGS) entry which is preliminary data.</text>
</comment>
<name>A0A9W9YGQ2_9CNID</name>
<dbReference type="GO" id="GO:0003917">
    <property type="term" value="F:DNA topoisomerase type I (single strand cut, ATP-independent) activity"/>
    <property type="evidence" value="ECO:0007669"/>
    <property type="project" value="UniProtKB-EC"/>
</dbReference>
<dbReference type="EC" id="5.6.2.1" evidence="2"/>
<sequence>MIIARNYLDVYPYDKWNAKTIPVYNQGEEFQPSSIEMVDGETKPPPLLTEADLIGLMEKHGIGIDTPCIVAPVLHFDCEIQAQMQLMQNHIEDHQEQVLCRGAARWDLFCQDIEEWDFVEGQENLEADLKRICEGTRNKDDVRVEQIAKYKEQFVQAVQEAVKLDQSFGILFWRPSGIYGWRVKFGVLGSEDERGTEPLRLCPRCKTEQMVLKKTKDGGWINFNWKEGDKTLSPVTEGTNVPQGVVRGEGGSTRSTAAASSSSYKTFCSKGRNEPPISPIGIQGVVKACLVMPEEGASTRPTAAAQSYNTFYSKGRK</sequence>
<protein>
    <recommendedName>
        <fullName evidence="2">DNA topoisomerase</fullName>
        <ecNumber evidence="2">5.6.2.1</ecNumber>
    </recommendedName>
</protein>
<dbReference type="OrthoDB" id="430051at2759"/>
<evidence type="ECO:0000256" key="3">
    <source>
        <dbReference type="SAM" id="MobiDB-lite"/>
    </source>
</evidence>
<proteinExistence type="inferred from homology"/>
<dbReference type="InterPro" id="IPR000380">
    <property type="entry name" value="Topo_IA"/>
</dbReference>
<evidence type="ECO:0000256" key="2">
    <source>
        <dbReference type="RuleBase" id="RU362092"/>
    </source>
</evidence>
<reference evidence="5" key="1">
    <citation type="submission" date="2023-01" db="EMBL/GenBank/DDBJ databases">
        <title>Genome assembly of the deep-sea coral Lophelia pertusa.</title>
        <authorList>
            <person name="Herrera S."/>
            <person name="Cordes E."/>
        </authorList>
    </citation>
    <scope>NUCLEOTIDE SEQUENCE</scope>
    <source>
        <strain evidence="5">USNM1676648</strain>
        <tissue evidence="5">Polyp</tissue>
    </source>
</reference>
<dbReference type="GO" id="GO:0006281">
    <property type="term" value="P:DNA repair"/>
    <property type="evidence" value="ECO:0007669"/>
    <property type="project" value="TreeGrafter"/>
</dbReference>
<keyword evidence="6" id="KW-1185">Reference proteome</keyword>
<comment type="function">
    <text evidence="2">Introduces a single-strand break via transesterification at a target site in duplex DNA. Releases the supercoiling and torsional tension of DNA introduced during the DNA replication and transcription by transiently cleaving and rejoining one strand of the DNA duplex. The scissile phosphodiester is attacked by the catalytic tyrosine of the enzyme, resulting in the formation of a DNA-(5'-phosphotyrosyl)-enzyme intermediate and the expulsion of a 3'-OH DNA strand.</text>
</comment>
<dbReference type="EMBL" id="MU827778">
    <property type="protein sequence ID" value="KAJ7340482.1"/>
    <property type="molecule type" value="Genomic_DNA"/>
</dbReference>
<evidence type="ECO:0000256" key="1">
    <source>
        <dbReference type="ARBA" id="ARBA00023235"/>
    </source>
</evidence>
<dbReference type="GO" id="GO:0003677">
    <property type="term" value="F:DNA binding"/>
    <property type="evidence" value="ECO:0007669"/>
    <property type="project" value="UniProtKB-KW"/>
</dbReference>
<dbReference type="GO" id="GO:0006310">
    <property type="term" value="P:DNA recombination"/>
    <property type="evidence" value="ECO:0007669"/>
    <property type="project" value="TreeGrafter"/>
</dbReference>
<dbReference type="GO" id="GO:0005634">
    <property type="term" value="C:nucleus"/>
    <property type="evidence" value="ECO:0007669"/>
    <property type="project" value="TreeGrafter"/>
</dbReference>
<dbReference type="GO" id="GO:0006265">
    <property type="term" value="P:DNA topological change"/>
    <property type="evidence" value="ECO:0007669"/>
    <property type="project" value="InterPro"/>
</dbReference>
<dbReference type="InterPro" id="IPR013497">
    <property type="entry name" value="Topo_IA_cen"/>
</dbReference>
<dbReference type="AlphaFoldDB" id="A0A9W9YGQ2"/>
<comment type="similarity">
    <text evidence="2">Belongs to the type IA topoisomerase family.</text>
</comment>
<keyword evidence="1 2" id="KW-0413">Isomerase</keyword>
<gene>
    <name evidence="5" type="ORF">OS493_003232</name>
</gene>
<dbReference type="PROSITE" id="PS52039">
    <property type="entry name" value="TOPO_IA_2"/>
    <property type="match status" value="1"/>
</dbReference>
<dbReference type="Pfam" id="PF01131">
    <property type="entry name" value="Topoisom_bac"/>
    <property type="match status" value="1"/>
</dbReference>
<dbReference type="Proteomes" id="UP001163046">
    <property type="component" value="Unassembled WGS sequence"/>
</dbReference>
<keyword evidence="2" id="KW-0799">Topoisomerase</keyword>
<feature type="domain" description="Topo IA-type catalytic" evidence="4">
    <location>
        <begin position="1"/>
        <end position="155"/>
    </location>
</feature>
<evidence type="ECO:0000259" key="4">
    <source>
        <dbReference type="PROSITE" id="PS52039"/>
    </source>
</evidence>
<dbReference type="InterPro" id="IPR023405">
    <property type="entry name" value="Topo_IA_core_domain"/>
</dbReference>
<dbReference type="PANTHER" id="PTHR11390:SF21">
    <property type="entry name" value="DNA TOPOISOMERASE 3-ALPHA"/>
    <property type="match status" value="1"/>
</dbReference>
<dbReference type="SUPFAM" id="SSF56712">
    <property type="entry name" value="Prokaryotic type I DNA topoisomerase"/>
    <property type="match status" value="1"/>
</dbReference>
<comment type="catalytic activity">
    <reaction evidence="2">
        <text>ATP-independent breakage of single-stranded DNA, followed by passage and rejoining.</text>
        <dbReference type="EC" id="5.6.2.1"/>
    </reaction>
</comment>
<accession>A0A9W9YGQ2</accession>
<dbReference type="Gene3D" id="1.10.460.10">
    <property type="entry name" value="Topoisomerase I, domain 2"/>
    <property type="match status" value="1"/>
</dbReference>
<feature type="region of interest" description="Disordered" evidence="3">
    <location>
        <begin position="234"/>
        <end position="258"/>
    </location>
</feature>
<organism evidence="5 6">
    <name type="scientific">Desmophyllum pertusum</name>
    <dbReference type="NCBI Taxonomy" id="174260"/>
    <lineage>
        <taxon>Eukaryota</taxon>
        <taxon>Metazoa</taxon>
        <taxon>Cnidaria</taxon>
        <taxon>Anthozoa</taxon>
        <taxon>Hexacorallia</taxon>
        <taxon>Scleractinia</taxon>
        <taxon>Caryophylliina</taxon>
        <taxon>Caryophylliidae</taxon>
        <taxon>Desmophyllum</taxon>
    </lineage>
</organism>
<dbReference type="PANTHER" id="PTHR11390">
    <property type="entry name" value="PROKARYOTIC DNA TOPOISOMERASE"/>
    <property type="match status" value="1"/>
</dbReference>
<dbReference type="GO" id="GO:0031422">
    <property type="term" value="C:RecQ family helicase-topoisomerase III complex"/>
    <property type="evidence" value="ECO:0007669"/>
    <property type="project" value="TreeGrafter"/>
</dbReference>
<evidence type="ECO:0000313" key="6">
    <source>
        <dbReference type="Proteomes" id="UP001163046"/>
    </source>
</evidence>